<evidence type="ECO:0000259" key="2">
    <source>
        <dbReference type="Pfam" id="PF04069"/>
    </source>
</evidence>
<dbReference type="CDD" id="cd13611">
    <property type="entry name" value="PBP2_YehZ"/>
    <property type="match status" value="1"/>
</dbReference>
<name>A0ABU1UC87_9MICC</name>
<evidence type="ECO:0000313" key="3">
    <source>
        <dbReference type="EMBL" id="MDR7082813.1"/>
    </source>
</evidence>
<protein>
    <submittedName>
        <fullName evidence="3">Osmoprotectant transport system substrate-binding protein</fullName>
    </submittedName>
</protein>
<sequence>MHAFESNEPAGAGRTNGRNPARLRRSGALAIAVAALSLLSGCGLAPAASYVPEAGPGTIRPVEGASGSQLTVTGRNNTEGLILGKMAVLAAKAAGFEVSDMTNVPGSQPTRSLMLAGKADIIWEYTGTAWLSFMGHPSGIPEQDAQWQAVHDEDLANGLSWGAKAPLNNTYALAVTNETAAKYGLSTLSDIAKLPVDQRTFCVEPEFNSRPDGFGPMLKHYGLDRGSATGVPEGNIGLYDVGAVYSATDNGVCTLGEVFATDGRIDALGLTVLTDDKKFFPAYNVAPVFYSKTLAAHPELEGIFAQISPLLDDTTMRGLNLKVDVDGQEPADVAFEWMKEQGFLTGAP</sequence>
<gene>
    <name evidence="3" type="ORF">J2X01_002103</name>
</gene>
<dbReference type="Gene3D" id="3.40.190.120">
    <property type="entry name" value="Osmoprotection protein (prox), domain 2"/>
    <property type="match status" value="1"/>
</dbReference>
<accession>A0ABU1UC87</accession>
<proteinExistence type="predicted"/>
<evidence type="ECO:0000313" key="4">
    <source>
        <dbReference type="Proteomes" id="UP001252243"/>
    </source>
</evidence>
<dbReference type="EMBL" id="JAVDVQ010000007">
    <property type="protein sequence ID" value="MDR7082813.1"/>
    <property type="molecule type" value="Genomic_DNA"/>
</dbReference>
<keyword evidence="4" id="KW-1185">Reference proteome</keyword>
<dbReference type="InterPro" id="IPR007210">
    <property type="entry name" value="ABC_Gly_betaine_transp_sub-bd"/>
</dbReference>
<dbReference type="SUPFAM" id="SSF53850">
    <property type="entry name" value="Periplasmic binding protein-like II"/>
    <property type="match status" value="1"/>
</dbReference>
<comment type="caution">
    <text evidence="3">The sequence shown here is derived from an EMBL/GenBank/DDBJ whole genome shotgun (WGS) entry which is preliminary data.</text>
</comment>
<dbReference type="Pfam" id="PF04069">
    <property type="entry name" value="OpuAC"/>
    <property type="match status" value="1"/>
</dbReference>
<reference evidence="3 4" key="1">
    <citation type="submission" date="2023-07" db="EMBL/GenBank/DDBJ databases">
        <title>Sorghum-associated microbial communities from plants grown in Nebraska, USA.</title>
        <authorList>
            <person name="Schachtman D."/>
        </authorList>
    </citation>
    <scope>NUCLEOTIDE SEQUENCE [LARGE SCALE GENOMIC DNA]</scope>
    <source>
        <strain evidence="3 4">BE167</strain>
    </source>
</reference>
<dbReference type="RefSeq" id="WP_310056542.1">
    <property type="nucleotide sequence ID" value="NZ_JAVDVQ010000007.1"/>
</dbReference>
<dbReference type="Gene3D" id="3.40.190.10">
    <property type="entry name" value="Periplasmic binding protein-like II"/>
    <property type="match status" value="1"/>
</dbReference>
<organism evidence="3 4">
    <name type="scientific">Arthrobacter ginsengisoli</name>
    <dbReference type="NCBI Taxonomy" id="1356565"/>
    <lineage>
        <taxon>Bacteria</taxon>
        <taxon>Bacillati</taxon>
        <taxon>Actinomycetota</taxon>
        <taxon>Actinomycetes</taxon>
        <taxon>Micrococcales</taxon>
        <taxon>Micrococcaceae</taxon>
        <taxon>Arthrobacter</taxon>
    </lineage>
</organism>
<dbReference type="Proteomes" id="UP001252243">
    <property type="component" value="Unassembled WGS sequence"/>
</dbReference>
<feature type="region of interest" description="Disordered" evidence="1">
    <location>
        <begin position="1"/>
        <end position="20"/>
    </location>
</feature>
<evidence type="ECO:0000256" key="1">
    <source>
        <dbReference type="SAM" id="MobiDB-lite"/>
    </source>
</evidence>
<feature type="domain" description="ABC-type glycine betaine transport system substrate-binding" evidence="2">
    <location>
        <begin position="69"/>
        <end position="340"/>
    </location>
</feature>